<organism evidence="1 2">
    <name type="scientific">Leucobacter luti</name>
    <dbReference type="NCBI Taxonomy" id="340320"/>
    <lineage>
        <taxon>Bacteria</taxon>
        <taxon>Bacillati</taxon>
        <taxon>Actinomycetota</taxon>
        <taxon>Actinomycetes</taxon>
        <taxon>Micrococcales</taxon>
        <taxon>Microbacteriaceae</taxon>
        <taxon>Leucobacter</taxon>
    </lineage>
</organism>
<dbReference type="InterPro" id="IPR046288">
    <property type="entry name" value="DUF6325"/>
</dbReference>
<accession>A0A4R6S3I4</accession>
<name>A0A4R6S3I4_9MICO</name>
<keyword evidence="2" id="KW-1185">Reference proteome</keyword>
<dbReference type="EMBL" id="SNYA01000002">
    <property type="protein sequence ID" value="TDP94259.1"/>
    <property type="molecule type" value="Genomic_DNA"/>
</dbReference>
<dbReference type="OrthoDB" id="4464342at2"/>
<gene>
    <name evidence="1" type="ORF">EDF62_0669</name>
</gene>
<comment type="caution">
    <text evidence="1">The sequence shown here is derived from an EMBL/GenBank/DDBJ whole genome shotgun (WGS) entry which is preliminary data.</text>
</comment>
<protein>
    <recommendedName>
        <fullName evidence="3">DUF1269 domain-containing protein</fullName>
    </recommendedName>
</protein>
<sequence>MSDAWLGPVDLYVIGLPSARPDPAALTALLELVDSELLRLLDLVLVTTDDHGQHTITELAAVPDQATFGIDARALQAAGLIGEDDVVELATVVPAGSAALIVAVELAYQRRLAARTVESGATLLGYERIPAPVVNALIDSLALDPEGLA</sequence>
<dbReference type="AlphaFoldDB" id="A0A4R6S3I4"/>
<reference evidence="1 2" key="1">
    <citation type="submission" date="2019-03" db="EMBL/GenBank/DDBJ databases">
        <title>Genomic analyses of the natural microbiome of Caenorhabditis elegans.</title>
        <authorList>
            <person name="Samuel B."/>
        </authorList>
    </citation>
    <scope>NUCLEOTIDE SEQUENCE [LARGE SCALE GENOMIC DNA]</scope>
    <source>
        <strain evidence="1 2">JUb18</strain>
    </source>
</reference>
<evidence type="ECO:0008006" key="3">
    <source>
        <dbReference type="Google" id="ProtNLM"/>
    </source>
</evidence>
<dbReference type="RefSeq" id="WP_133615833.1">
    <property type="nucleotide sequence ID" value="NZ_SNYA01000002.1"/>
</dbReference>
<dbReference type="Pfam" id="PF19850">
    <property type="entry name" value="DUF6325"/>
    <property type="match status" value="1"/>
</dbReference>
<evidence type="ECO:0000313" key="2">
    <source>
        <dbReference type="Proteomes" id="UP000295601"/>
    </source>
</evidence>
<evidence type="ECO:0000313" key="1">
    <source>
        <dbReference type="EMBL" id="TDP94259.1"/>
    </source>
</evidence>
<proteinExistence type="predicted"/>
<dbReference type="Proteomes" id="UP000295601">
    <property type="component" value="Unassembled WGS sequence"/>
</dbReference>